<dbReference type="AlphaFoldDB" id="A0AA49JFK3"/>
<proteinExistence type="inferred from homology"/>
<dbReference type="PIRSF" id="PIRSF001365">
    <property type="entry name" value="DHDPS"/>
    <property type="match status" value="1"/>
</dbReference>
<evidence type="ECO:0000256" key="3">
    <source>
        <dbReference type="PIRNR" id="PIRNR001365"/>
    </source>
</evidence>
<reference evidence="5" key="2">
    <citation type="journal article" date="2024" name="Antonie Van Leeuwenhoek">
        <title>Roseihalotalea indica gen. nov., sp. nov., a halophilic Bacteroidetes from mesopelagic Southwest Indian Ocean with higher carbohydrate metabolic potential.</title>
        <authorList>
            <person name="Chen B."/>
            <person name="Zhang M."/>
            <person name="Lin D."/>
            <person name="Ye J."/>
            <person name="Tang K."/>
        </authorList>
    </citation>
    <scope>NUCLEOTIDE SEQUENCE</scope>
    <source>
        <strain evidence="5">TK19036</strain>
    </source>
</reference>
<comment type="similarity">
    <text evidence="1 3">Belongs to the DapA family.</text>
</comment>
<gene>
    <name evidence="5" type="ORF">K4G66_25090</name>
</gene>
<evidence type="ECO:0000313" key="5">
    <source>
        <dbReference type="EMBL" id="WKN35649.1"/>
    </source>
</evidence>
<organism evidence="5">
    <name type="scientific">Roseihalotalea indica</name>
    <dbReference type="NCBI Taxonomy" id="2867963"/>
    <lineage>
        <taxon>Bacteria</taxon>
        <taxon>Pseudomonadati</taxon>
        <taxon>Bacteroidota</taxon>
        <taxon>Cytophagia</taxon>
        <taxon>Cytophagales</taxon>
        <taxon>Catalimonadaceae</taxon>
        <taxon>Roseihalotalea</taxon>
    </lineage>
</organism>
<feature type="active site" description="Schiff-base intermediate with substrate" evidence="4">
    <location>
        <position position="168"/>
    </location>
</feature>
<dbReference type="PANTHER" id="PTHR12128">
    <property type="entry name" value="DIHYDRODIPICOLINATE SYNTHASE"/>
    <property type="match status" value="1"/>
</dbReference>
<dbReference type="InterPro" id="IPR002220">
    <property type="entry name" value="DapA-like"/>
</dbReference>
<dbReference type="SMART" id="SM01130">
    <property type="entry name" value="DHDPS"/>
    <property type="match status" value="1"/>
</dbReference>
<dbReference type="EMBL" id="CP120682">
    <property type="protein sequence ID" value="WKN35649.1"/>
    <property type="molecule type" value="Genomic_DNA"/>
</dbReference>
<dbReference type="Pfam" id="PF00701">
    <property type="entry name" value="DHDPS"/>
    <property type="match status" value="1"/>
</dbReference>
<dbReference type="GO" id="GO:0008840">
    <property type="term" value="F:4-hydroxy-tetrahydrodipicolinate synthase activity"/>
    <property type="evidence" value="ECO:0007669"/>
    <property type="project" value="TreeGrafter"/>
</dbReference>
<name>A0AA49JFK3_9BACT</name>
<keyword evidence="2 3" id="KW-0456">Lyase</keyword>
<dbReference type="InterPro" id="IPR013785">
    <property type="entry name" value="Aldolase_TIM"/>
</dbReference>
<sequence length="310" mass="34443">MKESDKGFIPVMLTPFKPSGEVDYHGLTTLTEFYLDAGAKGLFANCLSSEMFALSPSERLQLTRHVVNVAKGRAPVVASGTFEGTVQQQADFVKEIYETGVQAVIIITSMLARAEESDAVLADRVDQLLDLTDPIPMGFYECPVPYKRVLSPELLRRFASGGRIKYHKDTCLDIEQVRAKLAAVTAPDFGLYDAYMVHAVESLKAGAAGLSCIQGNYFPELIVWLCDHYQDNSCQPEVQKLQNFLVQHMDIMHHAYPDVAKYYLQKRGLPITTTTRGKSGVLTAAVKQNIDAFYQECISFQDSLEIVKVV</sequence>
<dbReference type="Gene3D" id="3.20.20.70">
    <property type="entry name" value="Aldolase class I"/>
    <property type="match status" value="1"/>
</dbReference>
<dbReference type="SUPFAM" id="SSF51569">
    <property type="entry name" value="Aldolase"/>
    <property type="match status" value="1"/>
</dbReference>
<evidence type="ECO:0000256" key="4">
    <source>
        <dbReference type="PIRSR" id="PIRSR001365-1"/>
    </source>
</evidence>
<reference evidence="5" key="1">
    <citation type="journal article" date="2023" name="Comput. Struct. Biotechnol. J.">
        <title>Discovery of a novel marine Bacteroidetes with a rich repertoire of carbohydrate-active enzymes.</title>
        <authorList>
            <person name="Chen B."/>
            <person name="Liu G."/>
            <person name="Chen Q."/>
            <person name="Wang H."/>
            <person name="Liu L."/>
            <person name="Tang K."/>
        </authorList>
    </citation>
    <scope>NUCLEOTIDE SEQUENCE</scope>
    <source>
        <strain evidence="5">TK19036</strain>
    </source>
</reference>
<feature type="active site" description="Proton donor/acceptor" evidence="4">
    <location>
        <position position="140"/>
    </location>
</feature>
<protein>
    <submittedName>
        <fullName evidence="5">Dihydrodipicolinate synthase family protein</fullName>
    </submittedName>
</protein>
<dbReference type="PANTHER" id="PTHR12128:SF66">
    <property type="entry name" value="4-HYDROXY-2-OXOGLUTARATE ALDOLASE, MITOCHONDRIAL"/>
    <property type="match status" value="1"/>
</dbReference>
<accession>A0AA49JFK3</accession>
<evidence type="ECO:0000256" key="1">
    <source>
        <dbReference type="ARBA" id="ARBA00007592"/>
    </source>
</evidence>
<evidence type="ECO:0000256" key="2">
    <source>
        <dbReference type="ARBA" id="ARBA00023239"/>
    </source>
</evidence>
<dbReference type="CDD" id="cd00408">
    <property type="entry name" value="DHDPS-like"/>
    <property type="match status" value="1"/>
</dbReference>